<dbReference type="PANTHER" id="PTHR15608:SF0">
    <property type="entry name" value="HIV TAT-SPECIFIC FACTOR 1"/>
    <property type="match status" value="1"/>
</dbReference>
<dbReference type="InterPro" id="IPR034393">
    <property type="entry name" value="TatSF1-like"/>
</dbReference>
<accession>A0A9P4THN5</accession>
<evidence type="ECO:0000256" key="1">
    <source>
        <dbReference type="SAM" id="MobiDB-lite"/>
    </source>
</evidence>
<proteinExistence type="predicted"/>
<evidence type="ECO:0000313" key="4">
    <source>
        <dbReference type="Proteomes" id="UP000801428"/>
    </source>
</evidence>
<evidence type="ECO:0000313" key="3">
    <source>
        <dbReference type="EMBL" id="KAF3005937.1"/>
    </source>
</evidence>
<dbReference type="AlphaFoldDB" id="A0A9P4THN5"/>
<name>A0A9P4THN5_CURKU</name>
<feature type="domain" description="RRM" evidence="2">
    <location>
        <begin position="63"/>
        <end position="129"/>
    </location>
</feature>
<dbReference type="SUPFAM" id="SSF54928">
    <property type="entry name" value="RNA-binding domain, RBD"/>
    <property type="match status" value="1"/>
</dbReference>
<dbReference type="OrthoDB" id="10258585at2759"/>
<evidence type="ECO:0000259" key="2">
    <source>
        <dbReference type="Pfam" id="PF00076"/>
    </source>
</evidence>
<protein>
    <recommendedName>
        <fullName evidence="2">RRM domain-containing protein</fullName>
    </recommendedName>
</protein>
<dbReference type="InterPro" id="IPR035979">
    <property type="entry name" value="RBD_domain_sf"/>
</dbReference>
<dbReference type="InterPro" id="IPR012677">
    <property type="entry name" value="Nucleotide-bd_a/b_plait_sf"/>
</dbReference>
<comment type="caution">
    <text evidence="3">The sequence shown here is derived from an EMBL/GenBank/DDBJ whole genome shotgun (WGS) entry which is preliminary data.</text>
</comment>
<reference evidence="3" key="1">
    <citation type="submission" date="2019-04" db="EMBL/GenBank/DDBJ databases">
        <title>Sequencing of skin fungus with MAO and IRED activity.</title>
        <authorList>
            <person name="Marsaioli A.J."/>
            <person name="Bonatto J.M.C."/>
            <person name="Reis Junior O."/>
        </authorList>
    </citation>
    <scope>NUCLEOTIDE SEQUENCE</scope>
    <source>
        <strain evidence="3">30M1</strain>
    </source>
</reference>
<feature type="region of interest" description="Disordered" evidence="1">
    <location>
        <begin position="40"/>
        <end position="60"/>
    </location>
</feature>
<dbReference type="Pfam" id="PF00076">
    <property type="entry name" value="RRM_1"/>
    <property type="match status" value="1"/>
</dbReference>
<dbReference type="Proteomes" id="UP000801428">
    <property type="component" value="Unassembled WGS sequence"/>
</dbReference>
<dbReference type="PANTHER" id="PTHR15608">
    <property type="entry name" value="SPLICING FACTOR U2AF-ASSOCIATED PROTEIN 2"/>
    <property type="match status" value="1"/>
</dbReference>
<organism evidence="3 4">
    <name type="scientific">Curvularia kusanoi</name>
    <name type="common">Cochliobolus kusanoi</name>
    <dbReference type="NCBI Taxonomy" id="90978"/>
    <lineage>
        <taxon>Eukaryota</taxon>
        <taxon>Fungi</taxon>
        <taxon>Dikarya</taxon>
        <taxon>Ascomycota</taxon>
        <taxon>Pezizomycotina</taxon>
        <taxon>Dothideomycetes</taxon>
        <taxon>Pleosporomycetidae</taxon>
        <taxon>Pleosporales</taxon>
        <taxon>Pleosporineae</taxon>
        <taxon>Pleosporaceae</taxon>
        <taxon>Curvularia</taxon>
    </lineage>
</organism>
<dbReference type="Gene3D" id="3.30.70.330">
    <property type="match status" value="1"/>
</dbReference>
<dbReference type="GO" id="GO:0005684">
    <property type="term" value="C:U2-type spliceosomal complex"/>
    <property type="evidence" value="ECO:0007669"/>
    <property type="project" value="TreeGrafter"/>
</dbReference>
<gene>
    <name evidence="3" type="ORF">E8E13_010049</name>
</gene>
<dbReference type="GO" id="GO:0005686">
    <property type="term" value="C:U2 snRNP"/>
    <property type="evidence" value="ECO:0007669"/>
    <property type="project" value="TreeGrafter"/>
</dbReference>
<dbReference type="EMBL" id="SWKU01000006">
    <property type="protein sequence ID" value="KAF3005937.1"/>
    <property type="molecule type" value="Genomic_DNA"/>
</dbReference>
<sequence>MEKDAVKAGATELIVKRSAWRRLWLETSVLPQHQVKFRPSVGPVRHQPRPKSAGYCTRHHGQSNLPCDTNEHEIEDEFKKYGITYQDADDNKRIKMYKDEEGNFNGDCLIVYFKKGSVDLAIRKMNDYHLRVGDQSQGTLQVKEADFSSRSTRVATKSPRRWPLEIAHDIIALGRTNNALFRLSS</sequence>
<keyword evidence="4" id="KW-1185">Reference proteome</keyword>
<dbReference type="GO" id="GO:0003723">
    <property type="term" value="F:RNA binding"/>
    <property type="evidence" value="ECO:0007669"/>
    <property type="project" value="InterPro"/>
</dbReference>
<dbReference type="InterPro" id="IPR000504">
    <property type="entry name" value="RRM_dom"/>
</dbReference>